<dbReference type="Pfam" id="PF00126">
    <property type="entry name" value="HTH_1"/>
    <property type="match status" value="1"/>
</dbReference>
<dbReference type="InterPro" id="IPR036388">
    <property type="entry name" value="WH-like_DNA-bd_sf"/>
</dbReference>
<dbReference type="RefSeq" id="WP_093556690.1">
    <property type="nucleotide sequence ID" value="NZ_FPBO01000015.1"/>
</dbReference>
<keyword evidence="8" id="KW-1185">Reference proteome</keyword>
<name>A0A1I7K705_9BURK</name>
<evidence type="ECO:0000256" key="3">
    <source>
        <dbReference type="ARBA" id="ARBA00023125"/>
    </source>
</evidence>
<dbReference type="InterPro" id="IPR005119">
    <property type="entry name" value="LysR_subst-bd"/>
</dbReference>
<dbReference type="FunFam" id="1.10.10.10:FF:000001">
    <property type="entry name" value="LysR family transcriptional regulator"/>
    <property type="match status" value="1"/>
</dbReference>
<feature type="domain" description="HTH lysR-type" evidence="6">
    <location>
        <begin position="1"/>
        <end position="58"/>
    </location>
</feature>
<dbReference type="InterPro" id="IPR036390">
    <property type="entry name" value="WH_DNA-bd_sf"/>
</dbReference>
<evidence type="ECO:0000256" key="1">
    <source>
        <dbReference type="ARBA" id="ARBA00009437"/>
    </source>
</evidence>
<evidence type="ECO:0000259" key="6">
    <source>
        <dbReference type="PROSITE" id="PS50931"/>
    </source>
</evidence>
<dbReference type="AlphaFoldDB" id="A0A1I7K705"/>
<evidence type="ECO:0000256" key="4">
    <source>
        <dbReference type="ARBA" id="ARBA00023159"/>
    </source>
</evidence>
<dbReference type="STRING" id="1035707.SAMN05216552_101547"/>
<dbReference type="GO" id="GO:0003700">
    <property type="term" value="F:DNA-binding transcription factor activity"/>
    <property type="evidence" value="ECO:0007669"/>
    <property type="project" value="InterPro"/>
</dbReference>
<dbReference type="GO" id="GO:2000142">
    <property type="term" value="P:regulation of DNA-templated transcription initiation"/>
    <property type="evidence" value="ECO:0007669"/>
    <property type="project" value="TreeGrafter"/>
</dbReference>
<accession>A0A1I7K705</accession>
<evidence type="ECO:0000313" key="8">
    <source>
        <dbReference type="Proteomes" id="UP000199391"/>
    </source>
</evidence>
<evidence type="ECO:0000256" key="2">
    <source>
        <dbReference type="ARBA" id="ARBA00023015"/>
    </source>
</evidence>
<reference evidence="8" key="1">
    <citation type="submission" date="2016-10" db="EMBL/GenBank/DDBJ databases">
        <authorList>
            <person name="Varghese N."/>
            <person name="Submissions S."/>
        </authorList>
    </citation>
    <scope>NUCLEOTIDE SEQUENCE [LARGE SCALE GENOMIC DNA]</scope>
    <source>
        <strain evidence="8">CGMCC 1.11014</strain>
    </source>
</reference>
<dbReference type="EMBL" id="FPBO01000015">
    <property type="protein sequence ID" value="SFU93223.1"/>
    <property type="molecule type" value="Genomic_DNA"/>
</dbReference>
<dbReference type="PANTHER" id="PTHR30293:SF0">
    <property type="entry name" value="NITROGEN ASSIMILATION REGULATORY PROTEIN NAC"/>
    <property type="match status" value="1"/>
</dbReference>
<dbReference type="Proteomes" id="UP000199391">
    <property type="component" value="Unassembled WGS sequence"/>
</dbReference>
<dbReference type="SUPFAM" id="SSF46785">
    <property type="entry name" value="Winged helix' DNA-binding domain"/>
    <property type="match status" value="1"/>
</dbReference>
<evidence type="ECO:0000256" key="5">
    <source>
        <dbReference type="ARBA" id="ARBA00023163"/>
    </source>
</evidence>
<dbReference type="PROSITE" id="PS50931">
    <property type="entry name" value="HTH_LYSR"/>
    <property type="match status" value="1"/>
</dbReference>
<keyword evidence="3" id="KW-0238">DNA-binding</keyword>
<dbReference type="OrthoDB" id="8587114at2"/>
<keyword evidence="4" id="KW-0010">Activator</keyword>
<keyword evidence="2" id="KW-0805">Transcription regulation</keyword>
<dbReference type="Gene3D" id="1.10.10.10">
    <property type="entry name" value="Winged helix-like DNA-binding domain superfamily/Winged helix DNA-binding domain"/>
    <property type="match status" value="1"/>
</dbReference>
<protein>
    <submittedName>
        <fullName evidence="7">Transcriptional regulator, LysR family</fullName>
    </submittedName>
</protein>
<dbReference type="SUPFAM" id="SSF53850">
    <property type="entry name" value="Periplasmic binding protein-like II"/>
    <property type="match status" value="1"/>
</dbReference>
<dbReference type="PRINTS" id="PR00039">
    <property type="entry name" value="HTHLYSR"/>
</dbReference>
<proteinExistence type="inferred from homology"/>
<dbReference type="InterPro" id="IPR000847">
    <property type="entry name" value="LysR_HTH_N"/>
</dbReference>
<sequence length="304" mass="33223">MDVKQLSYFVRVAELGSFTRASIVLDIAQPALSRQVRLLEVELRQNLLVRNGRGITLTEAGKVLLEHSRGVLHQMERLREELSRVRGSLAGRVAVGMPPTLGRILAVPVTREFKQLMPDATLSINEGLSKTMQESLLTGQLDIALVYNAFPTPGIELRPVLQDELLLVQGPGGADSADPVELKDIARYPLIIPSRPNAIRMHVETALLNIGVQPRIAMEVDGVATILDLVADGVGNAVLSRHAVITAAQPERFTMRRITNPGLYPLLSVATSANRPATSTQHATLELLERVAREVLLDKARDEP</sequence>
<organism evidence="7 8">
    <name type="scientific">Pseudoduganella namucuonensis</name>
    <dbReference type="NCBI Taxonomy" id="1035707"/>
    <lineage>
        <taxon>Bacteria</taxon>
        <taxon>Pseudomonadati</taxon>
        <taxon>Pseudomonadota</taxon>
        <taxon>Betaproteobacteria</taxon>
        <taxon>Burkholderiales</taxon>
        <taxon>Oxalobacteraceae</taxon>
        <taxon>Telluria group</taxon>
        <taxon>Pseudoduganella</taxon>
    </lineage>
</organism>
<dbReference type="Gene3D" id="3.40.190.290">
    <property type="match status" value="1"/>
</dbReference>
<gene>
    <name evidence="7" type="ORF">SAMN05216552_101547</name>
</gene>
<dbReference type="GO" id="GO:0003677">
    <property type="term" value="F:DNA binding"/>
    <property type="evidence" value="ECO:0007669"/>
    <property type="project" value="UniProtKB-KW"/>
</dbReference>
<dbReference type="PANTHER" id="PTHR30293">
    <property type="entry name" value="TRANSCRIPTIONAL REGULATORY PROTEIN NAC-RELATED"/>
    <property type="match status" value="1"/>
</dbReference>
<dbReference type="Pfam" id="PF03466">
    <property type="entry name" value="LysR_substrate"/>
    <property type="match status" value="1"/>
</dbReference>
<evidence type="ECO:0000313" key="7">
    <source>
        <dbReference type="EMBL" id="SFU93223.1"/>
    </source>
</evidence>
<comment type="similarity">
    <text evidence="1">Belongs to the LysR transcriptional regulatory family.</text>
</comment>
<keyword evidence="5" id="KW-0804">Transcription</keyword>